<proteinExistence type="predicted"/>
<gene>
    <name evidence="1" type="ORF">NC653_015587</name>
</gene>
<sequence length="104" mass="11871">MRLSNIFLGIKALLYHKEKSWVVLNLMDLESLIPAQRKSNIRNQFVQAKVSFYLPCFTAYAGQCMGLFIQPTVKSPSSIFAYSIHQLLKETEQVPLVFVSKCLT</sequence>
<name>A0AAD6VYD8_9ROSI</name>
<dbReference type="Proteomes" id="UP001164929">
    <property type="component" value="Chromosome 6"/>
</dbReference>
<dbReference type="AlphaFoldDB" id="A0AAD6VYD8"/>
<accession>A0AAD6VYD8</accession>
<evidence type="ECO:0000313" key="2">
    <source>
        <dbReference type="Proteomes" id="UP001164929"/>
    </source>
</evidence>
<dbReference type="EMBL" id="JAQIZT010000006">
    <property type="protein sequence ID" value="KAJ6992267.1"/>
    <property type="molecule type" value="Genomic_DNA"/>
</dbReference>
<keyword evidence="2" id="KW-1185">Reference proteome</keyword>
<organism evidence="1 2">
    <name type="scientific">Populus alba x Populus x berolinensis</name>
    <dbReference type="NCBI Taxonomy" id="444605"/>
    <lineage>
        <taxon>Eukaryota</taxon>
        <taxon>Viridiplantae</taxon>
        <taxon>Streptophyta</taxon>
        <taxon>Embryophyta</taxon>
        <taxon>Tracheophyta</taxon>
        <taxon>Spermatophyta</taxon>
        <taxon>Magnoliopsida</taxon>
        <taxon>eudicotyledons</taxon>
        <taxon>Gunneridae</taxon>
        <taxon>Pentapetalae</taxon>
        <taxon>rosids</taxon>
        <taxon>fabids</taxon>
        <taxon>Malpighiales</taxon>
        <taxon>Salicaceae</taxon>
        <taxon>Saliceae</taxon>
        <taxon>Populus</taxon>
    </lineage>
</organism>
<reference evidence="1" key="1">
    <citation type="journal article" date="2023" name="Mol. Ecol. Resour.">
        <title>Chromosome-level genome assembly of a triploid poplar Populus alba 'Berolinensis'.</title>
        <authorList>
            <person name="Chen S."/>
            <person name="Yu Y."/>
            <person name="Wang X."/>
            <person name="Wang S."/>
            <person name="Zhang T."/>
            <person name="Zhou Y."/>
            <person name="He R."/>
            <person name="Meng N."/>
            <person name="Wang Y."/>
            <person name="Liu W."/>
            <person name="Liu Z."/>
            <person name="Liu J."/>
            <person name="Guo Q."/>
            <person name="Huang H."/>
            <person name="Sederoff R.R."/>
            <person name="Wang G."/>
            <person name="Qu G."/>
            <person name="Chen S."/>
        </authorList>
    </citation>
    <scope>NUCLEOTIDE SEQUENCE</scope>
    <source>
        <strain evidence="1">SC-2020</strain>
    </source>
</reference>
<comment type="caution">
    <text evidence="1">The sequence shown here is derived from an EMBL/GenBank/DDBJ whole genome shotgun (WGS) entry which is preliminary data.</text>
</comment>
<protein>
    <submittedName>
        <fullName evidence="1">Uncharacterized protein</fullName>
    </submittedName>
</protein>
<evidence type="ECO:0000313" key="1">
    <source>
        <dbReference type="EMBL" id="KAJ6992267.1"/>
    </source>
</evidence>